<keyword evidence="1" id="KW-0732">Signal</keyword>
<feature type="signal peptide" evidence="1">
    <location>
        <begin position="1"/>
        <end position="21"/>
    </location>
</feature>
<dbReference type="Proteomes" id="UP000530654">
    <property type="component" value="Unassembled WGS sequence"/>
</dbReference>
<evidence type="ECO:0000313" key="2">
    <source>
        <dbReference type="EMBL" id="NNH61764.1"/>
    </source>
</evidence>
<evidence type="ECO:0000256" key="1">
    <source>
        <dbReference type="SAM" id="SignalP"/>
    </source>
</evidence>
<feature type="chain" id="PRO_5030703996" evidence="1">
    <location>
        <begin position="22"/>
        <end position="110"/>
    </location>
</feature>
<evidence type="ECO:0000313" key="3">
    <source>
        <dbReference type="Proteomes" id="UP000530654"/>
    </source>
</evidence>
<dbReference type="RefSeq" id="WP_170279387.1">
    <property type="nucleotide sequence ID" value="NZ_JABEQY010000001.1"/>
</dbReference>
<organism evidence="2 3">
    <name type="scientific">Rhizobium laguerreae</name>
    <dbReference type="NCBI Taxonomy" id="1076926"/>
    <lineage>
        <taxon>Bacteria</taxon>
        <taxon>Pseudomonadati</taxon>
        <taxon>Pseudomonadota</taxon>
        <taxon>Alphaproteobacteria</taxon>
        <taxon>Hyphomicrobiales</taxon>
        <taxon>Rhizobiaceae</taxon>
        <taxon>Rhizobium/Agrobacterium group</taxon>
        <taxon>Rhizobium</taxon>
    </lineage>
</organism>
<reference evidence="2 3" key="1">
    <citation type="submission" date="2020-04" db="EMBL/GenBank/DDBJ databases">
        <title>Rhizobium bacterial biofertilizers improve the content of phenolic compounds of Lactuca sativa L. under non-saline and saline-stress conditions.</title>
        <authorList>
            <person name="Ayuso-Calles M."/>
            <person name="Garcia-Estevez I."/>
            <person name="Jimenez-Gomez A."/>
            <person name="Flores-Felix J.D."/>
            <person name="Escribano-Bailon M."/>
            <person name="Rivas R."/>
        </authorList>
    </citation>
    <scope>NUCLEOTIDE SEQUENCE [LARGE SCALE GENOMIC DNA]</scope>
    <source>
        <strain evidence="2 3">GPTR02</strain>
    </source>
</reference>
<name>A0A7Y2R000_9HYPH</name>
<gene>
    <name evidence="2" type="ORF">HLI17_00415</name>
</gene>
<protein>
    <submittedName>
        <fullName evidence="2">Uncharacterized protein</fullName>
    </submittedName>
</protein>
<comment type="caution">
    <text evidence="2">The sequence shown here is derived from an EMBL/GenBank/DDBJ whole genome shotgun (WGS) entry which is preliminary data.</text>
</comment>
<dbReference type="AlphaFoldDB" id="A0A7Y2R000"/>
<proteinExistence type="predicted"/>
<accession>A0A7Y2R000</accession>
<dbReference type="EMBL" id="JABEQY010000001">
    <property type="protein sequence ID" value="NNH61764.1"/>
    <property type="molecule type" value="Genomic_DNA"/>
</dbReference>
<sequence length="110" mass="11841">MKLRILGAFALVLAAAGHPQADDRAAASAIFFHDVTKSTCGFKMTPESALKAATTLGMSGLISEPLLSAVFAICGEVKKGNKSKTIVIQVPDNRKVLRKVMIERAKWWQA</sequence>